<reference evidence="1" key="1">
    <citation type="journal article" date="2021" name="Proc. Natl. Acad. Sci. U.S.A.">
        <title>A Catalog of Tens of Thousands of Viruses from Human Metagenomes Reveals Hidden Associations with Chronic Diseases.</title>
        <authorList>
            <person name="Tisza M.J."/>
            <person name="Buck C.B."/>
        </authorList>
    </citation>
    <scope>NUCLEOTIDE SEQUENCE</scope>
    <source>
        <strain evidence="1">CtLNL10</strain>
    </source>
</reference>
<proteinExistence type="predicted"/>
<sequence length="136" mass="15360">MHLDIAMNHCGAGGAAVHKTVSILGTEYKIEIHSPKEDECLKRNDWIGYCDGELKLIVLADLDDDERYVFDSDKQKDVIAKETLRHEIVHAFLNESGLQDNALQYSGAWAQNEELVDWIAIQFPKIQKVYEGVGCL</sequence>
<name>A0A8S5Q4Y2_9CAUD</name>
<evidence type="ECO:0000313" key="1">
    <source>
        <dbReference type="EMBL" id="DAE13827.1"/>
    </source>
</evidence>
<dbReference type="EMBL" id="BK015570">
    <property type="protein sequence ID" value="DAE13827.1"/>
    <property type="molecule type" value="Genomic_DNA"/>
</dbReference>
<protein>
    <submittedName>
        <fullName evidence="1">Uncharacterized protein</fullName>
    </submittedName>
</protein>
<organism evidence="1">
    <name type="scientific">Siphoviridae sp. ctLNL10</name>
    <dbReference type="NCBI Taxonomy" id="2825453"/>
    <lineage>
        <taxon>Viruses</taxon>
        <taxon>Duplodnaviria</taxon>
        <taxon>Heunggongvirae</taxon>
        <taxon>Uroviricota</taxon>
        <taxon>Caudoviricetes</taxon>
    </lineage>
</organism>
<accession>A0A8S5Q4Y2</accession>